<sequence>MGVQENGKGPGQKYVRMASDTAAAEEEVVSVSHPSQENGKKSSGSSKYVMACAILASLNSVLLGYGLCICLSLVSFWL</sequence>
<accession>A0AAW2PEU3</accession>
<feature type="compositionally biased region" description="Polar residues" evidence="1">
    <location>
        <begin position="32"/>
        <end position="44"/>
    </location>
</feature>
<comment type="caution">
    <text evidence="3">The sequence shown here is derived from an EMBL/GenBank/DDBJ whole genome shotgun (WGS) entry which is preliminary data.</text>
</comment>
<feature type="transmembrane region" description="Helical" evidence="2">
    <location>
        <begin position="48"/>
        <end position="77"/>
    </location>
</feature>
<keyword evidence="2" id="KW-0812">Transmembrane</keyword>
<feature type="region of interest" description="Disordered" evidence="1">
    <location>
        <begin position="1"/>
        <end position="20"/>
    </location>
</feature>
<evidence type="ECO:0000313" key="3">
    <source>
        <dbReference type="EMBL" id="KAL0353126.1"/>
    </source>
</evidence>
<evidence type="ECO:0000256" key="2">
    <source>
        <dbReference type="SAM" id="Phobius"/>
    </source>
</evidence>
<name>A0AAW2PEU3_9LAMI</name>
<reference evidence="3" key="1">
    <citation type="submission" date="2020-06" db="EMBL/GenBank/DDBJ databases">
        <authorList>
            <person name="Li T."/>
            <person name="Hu X."/>
            <person name="Zhang T."/>
            <person name="Song X."/>
            <person name="Zhang H."/>
            <person name="Dai N."/>
            <person name="Sheng W."/>
            <person name="Hou X."/>
            <person name="Wei L."/>
        </authorList>
    </citation>
    <scope>NUCLEOTIDE SEQUENCE</scope>
    <source>
        <strain evidence="3">G01</strain>
        <tissue evidence="3">Leaf</tissue>
    </source>
</reference>
<organism evidence="3">
    <name type="scientific">Sesamum angustifolium</name>
    <dbReference type="NCBI Taxonomy" id="2727405"/>
    <lineage>
        <taxon>Eukaryota</taxon>
        <taxon>Viridiplantae</taxon>
        <taxon>Streptophyta</taxon>
        <taxon>Embryophyta</taxon>
        <taxon>Tracheophyta</taxon>
        <taxon>Spermatophyta</taxon>
        <taxon>Magnoliopsida</taxon>
        <taxon>eudicotyledons</taxon>
        <taxon>Gunneridae</taxon>
        <taxon>Pentapetalae</taxon>
        <taxon>asterids</taxon>
        <taxon>lamiids</taxon>
        <taxon>Lamiales</taxon>
        <taxon>Pedaliaceae</taxon>
        <taxon>Sesamum</taxon>
    </lineage>
</organism>
<gene>
    <name evidence="3" type="ORF">Sangu_0893900</name>
</gene>
<reference evidence="3" key="2">
    <citation type="journal article" date="2024" name="Plant">
        <title>Genomic evolution and insights into agronomic trait innovations of Sesamum species.</title>
        <authorList>
            <person name="Miao H."/>
            <person name="Wang L."/>
            <person name="Qu L."/>
            <person name="Liu H."/>
            <person name="Sun Y."/>
            <person name="Le M."/>
            <person name="Wang Q."/>
            <person name="Wei S."/>
            <person name="Zheng Y."/>
            <person name="Lin W."/>
            <person name="Duan Y."/>
            <person name="Cao H."/>
            <person name="Xiong S."/>
            <person name="Wang X."/>
            <person name="Wei L."/>
            <person name="Li C."/>
            <person name="Ma Q."/>
            <person name="Ju M."/>
            <person name="Zhao R."/>
            <person name="Li G."/>
            <person name="Mu C."/>
            <person name="Tian Q."/>
            <person name="Mei H."/>
            <person name="Zhang T."/>
            <person name="Gao T."/>
            <person name="Zhang H."/>
        </authorList>
    </citation>
    <scope>NUCLEOTIDE SEQUENCE</scope>
    <source>
        <strain evidence="3">G01</strain>
    </source>
</reference>
<dbReference type="EMBL" id="JACGWK010000005">
    <property type="protein sequence ID" value="KAL0353126.1"/>
    <property type="molecule type" value="Genomic_DNA"/>
</dbReference>
<evidence type="ECO:0000256" key="1">
    <source>
        <dbReference type="SAM" id="MobiDB-lite"/>
    </source>
</evidence>
<proteinExistence type="predicted"/>
<keyword evidence="2" id="KW-0472">Membrane</keyword>
<dbReference type="AlphaFoldDB" id="A0AAW2PEU3"/>
<feature type="region of interest" description="Disordered" evidence="1">
    <location>
        <begin position="25"/>
        <end position="44"/>
    </location>
</feature>
<protein>
    <submittedName>
        <fullName evidence="3">Uncharacterized protein</fullName>
    </submittedName>
</protein>
<keyword evidence="2" id="KW-1133">Transmembrane helix</keyword>